<feature type="non-terminal residue" evidence="2">
    <location>
        <position position="158"/>
    </location>
</feature>
<feature type="compositionally biased region" description="Low complexity" evidence="1">
    <location>
        <begin position="123"/>
        <end position="145"/>
    </location>
</feature>
<dbReference type="EMBL" id="BTRK01000003">
    <property type="protein sequence ID" value="GMR41217.1"/>
    <property type="molecule type" value="Genomic_DNA"/>
</dbReference>
<feature type="region of interest" description="Disordered" evidence="1">
    <location>
        <begin position="79"/>
        <end position="158"/>
    </location>
</feature>
<feature type="non-terminal residue" evidence="2">
    <location>
        <position position="1"/>
    </location>
</feature>
<name>A0AAN4ZMY3_9BILA</name>
<evidence type="ECO:0000313" key="3">
    <source>
        <dbReference type="Proteomes" id="UP001328107"/>
    </source>
</evidence>
<evidence type="ECO:0000256" key="1">
    <source>
        <dbReference type="SAM" id="MobiDB-lite"/>
    </source>
</evidence>
<protein>
    <submittedName>
        <fullName evidence="2">Uncharacterized protein</fullName>
    </submittedName>
</protein>
<feature type="compositionally biased region" description="Low complexity" evidence="1">
    <location>
        <begin position="79"/>
        <end position="97"/>
    </location>
</feature>
<dbReference type="AlphaFoldDB" id="A0AAN4ZMY3"/>
<sequence length="158" mass="17256">ALIDEEFTSRHGRLVRMNVYQDRVTDKLFTTISKGSIFSSYRSLRNNDAKNQFPEENLTKRINPLSGNEIKRDRFRMPSFMSSQSDSPFSPSFVDSLPPQPQNATIKRRGRKPAITSPFSSLSVTRSAPPTAAAAESAGTPTSSSGNNGADANTAGEL</sequence>
<reference evidence="3" key="1">
    <citation type="submission" date="2022-10" db="EMBL/GenBank/DDBJ databases">
        <title>Genome assembly of Pristionchus species.</title>
        <authorList>
            <person name="Yoshida K."/>
            <person name="Sommer R.J."/>
        </authorList>
    </citation>
    <scope>NUCLEOTIDE SEQUENCE [LARGE SCALE GENOMIC DNA]</scope>
    <source>
        <strain evidence="3">RS5460</strain>
    </source>
</reference>
<accession>A0AAN4ZMY3</accession>
<dbReference type="Proteomes" id="UP001328107">
    <property type="component" value="Unassembled WGS sequence"/>
</dbReference>
<keyword evidence="3" id="KW-1185">Reference proteome</keyword>
<gene>
    <name evidence="2" type="ORF">PMAYCL1PPCAC_11412</name>
</gene>
<evidence type="ECO:0000313" key="2">
    <source>
        <dbReference type="EMBL" id="GMR41217.1"/>
    </source>
</evidence>
<proteinExistence type="predicted"/>
<comment type="caution">
    <text evidence="2">The sequence shown here is derived from an EMBL/GenBank/DDBJ whole genome shotgun (WGS) entry which is preliminary data.</text>
</comment>
<organism evidence="2 3">
    <name type="scientific">Pristionchus mayeri</name>
    <dbReference type="NCBI Taxonomy" id="1317129"/>
    <lineage>
        <taxon>Eukaryota</taxon>
        <taxon>Metazoa</taxon>
        <taxon>Ecdysozoa</taxon>
        <taxon>Nematoda</taxon>
        <taxon>Chromadorea</taxon>
        <taxon>Rhabditida</taxon>
        <taxon>Rhabditina</taxon>
        <taxon>Diplogasteromorpha</taxon>
        <taxon>Diplogasteroidea</taxon>
        <taxon>Neodiplogasteridae</taxon>
        <taxon>Pristionchus</taxon>
    </lineage>
</organism>